<accession>A0AC35U9U5</accession>
<sequence>MSDNGLDPFYYACLYFRFNQIQLCLEKCDLVLQQSPLDQAAWSLKLACLAEEVLVDELENEEIGLAEMYMNENIIAQNARPGTSFSRPKTSTDGNDQLIRPRTAGGRPITGVVRPLTMGKASQMEKTLKSSRTAKTSRPISSSSIRQIRQGTASMIASSDGPFLNLARLNIDKYAADNHVNRYLFDYVFYTIGDMKSAHQIAAVATKANNFEDWFWKNQLGKCYYRLNMYKDAEKQFLSSLKNKKHIETFAYLAKVYSRLDQPNTAFEILNEGIFFFDQNVTLMLHKARIEEQMENMDKSIAIYKDILKLDANNIEAIACIATTLFYNDQPEIALGYYRRILQMGVNTPALYMNLGICCFASQQIDLCFPCIEKALAQAPDNEKADFWYNTG</sequence>
<protein>
    <submittedName>
        <fullName evidence="2">TPR_REGION domain-containing protein</fullName>
    </submittedName>
</protein>
<evidence type="ECO:0000313" key="1">
    <source>
        <dbReference type="Proteomes" id="UP000095286"/>
    </source>
</evidence>
<reference evidence="2" key="1">
    <citation type="submission" date="2016-11" db="UniProtKB">
        <authorList>
            <consortium name="WormBaseParasite"/>
        </authorList>
    </citation>
    <scope>IDENTIFICATION</scope>
    <source>
        <strain evidence="2">KR3021</strain>
    </source>
</reference>
<proteinExistence type="predicted"/>
<dbReference type="Proteomes" id="UP000095286">
    <property type="component" value="Unplaced"/>
</dbReference>
<dbReference type="WBParaSite" id="RSKR_0000910000.1">
    <property type="protein sequence ID" value="RSKR_0000910000.1"/>
    <property type="gene ID" value="RSKR_0000910000"/>
</dbReference>
<organism evidence="1 2">
    <name type="scientific">Rhabditophanes sp. KR3021</name>
    <dbReference type="NCBI Taxonomy" id="114890"/>
    <lineage>
        <taxon>Eukaryota</taxon>
        <taxon>Metazoa</taxon>
        <taxon>Ecdysozoa</taxon>
        <taxon>Nematoda</taxon>
        <taxon>Chromadorea</taxon>
        <taxon>Rhabditida</taxon>
        <taxon>Tylenchina</taxon>
        <taxon>Panagrolaimomorpha</taxon>
        <taxon>Strongyloidoidea</taxon>
        <taxon>Alloionematidae</taxon>
        <taxon>Rhabditophanes</taxon>
    </lineage>
</organism>
<evidence type="ECO:0000313" key="2">
    <source>
        <dbReference type="WBParaSite" id="RSKR_0000910000.1"/>
    </source>
</evidence>
<name>A0AC35U9U5_9BILA</name>